<keyword evidence="9" id="KW-1185">Reference proteome</keyword>
<evidence type="ECO:0000256" key="4">
    <source>
        <dbReference type="ARBA" id="ARBA00023027"/>
    </source>
</evidence>
<organism evidence="8 9">
    <name type="scientific">Rhodococcus coprophilus</name>
    <dbReference type="NCBI Taxonomy" id="38310"/>
    <lineage>
        <taxon>Bacteria</taxon>
        <taxon>Bacillati</taxon>
        <taxon>Actinomycetota</taxon>
        <taxon>Actinomycetes</taxon>
        <taxon>Mycobacteriales</taxon>
        <taxon>Nocardiaceae</taxon>
        <taxon>Rhodococcus</taxon>
    </lineage>
</organism>
<evidence type="ECO:0000256" key="1">
    <source>
        <dbReference type="ARBA" id="ARBA00022630"/>
    </source>
</evidence>
<feature type="binding site" evidence="6">
    <location>
        <begin position="16"/>
        <end position="18"/>
    </location>
    <ligand>
        <name>FMN</name>
        <dbReference type="ChEBI" id="CHEBI:58210"/>
    </ligand>
</feature>
<proteinExistence type="inferred from homology"/>
<dbReference type="InterPro" id="IPR050104">
    <property type="entry name" value="FMN-dep_NADH:Q_OxRdtase_AzoR1"/>
</dbReference>
<dbReference type="InterPro" id="IPR023048">
    <property type="entry name" value="NADH:quinone_OxRdtase_FMN_depd"/>
</dbReference>
<dbReference type="GO" id="GO:0016652">
    <property type="term" value="F:oxidoreductase activity, acting on NAD(P)H as acceptor"/>
    <property type="evidence" value="ECO:0007669"/>
    <property type="project" value="UniProtKB-UniRule"/>
</dbReference>
<comment type="function">
    <text evidence="6">Quinone reductase that provides resistance to thiol-specific stress caused by electrophilic quinones.</text>
</comment>
<evidence type="ECO:0000313" key="8">
    <source>
        <dbReference type="EMBL" id="SQI30847.1"/>
    </source>
</evidence>
<dbReference type="Proteomes" id="UP000249091">
    <property type="component" value="Chromosome 1"/>
</dbReference>
<comment type="catalytic activity">
    <reaction evidence="6">
        <text>2 a quinone + NADH + H(+) = 2 a 1,4-benzosemiquinone + NAD(+)</text>
        <dbReference type="Rhea" id="RHEA:65952"/>
        <dbReference type="ChEBI" id="CHEBI:15378"/>
        <dbReference type="ChEBI" id="CHEBI:57540"/>
        <dbReference type="ChEBI" id="CHEBI:57945"/>
        <dbReference type="ChEBI" id="CHEBI:132124"/>
        <dbReference type="ChEBI" id="CHEBI:134225"/>
    </reaction>
</comment>
<reference evidence="8 9" key="1">
    <citation type="submission" date="2018-06" db="EMBL/GenBank/DDBJ databases">
        <authorList>
            <consortium name="Pathogen Informatics"/>
            <person name="Doyle S."/>
        </authorList>
    </citation>
    <scope>NUCLEOTIDE SEQUENCE [LARGE SCALE GENOMIC DNA]</scope>
    <source>
        <strain evidence="8 9">NCTC10994</strain>
    </source>
</reference>
<dbReference type="AlphaFoldDB" id="A0A2X4TTU6"/>
<dbReference type="PANTHER" id="PTHR43741">
    <property type="entry name" value="FMN-DEPENDENT NADH-AZOREDUCTASE 1"/>
    <property type="match status" value="1"/>
</dbReference>
<keyword evidence="3 6" id="KW-0560">Oxidoreductase</keyword>
<dbReference type="GO" id="GO:0009055">
    <property type="term" value="F:electron transfer activity"/>
    <property type="evidence" value="ECO:0007669"/>
    <property type="project" value="UniProtKB-UniRule"/>
</dbReference>
<feature type="binding site" evidence="6">
    <location>
        <position position="10"/>
    </location>
    <ligand>
        <name>FMN</name>
        <dbReference type="ChEBI" id="CHEBI:58210"/>
    </ligand>
</feature>
<comment type="function">
    <text evidence="6">Also exhibits azoreductase activity. Catalyzes the reductive cleavage of the azo bond in aromatic azo compounds to the corresponding amines.</text>
</comment>
<evidence type="ECO:0000256" key="6">
    <source>
        <dbReference type="HAMAP-Rule" id="MF_01216"/>
    </source>
</evidence>
<dbReference type="HAMAP" id="MF_01216">
    <property type="entry name" value="Azoreductase_type1"/>
    <property type="match status" value="1"/>
</dbReference>
<dbReference type="EMBL" id="LS483468">
    <property type="protein sequence ID" value="SQI30847.1"/>
    <property type="molecule type" value="Genomic_DNA"/>
</dbReference>
<dbReference type="InterPro" id="IPR029039">
    <property type="entry name" value="Flavoprotein-like_sf"/>
</dbReference>
<comment type="cofactor">
    <cofactor evidence="6">
        <name>FMN</name>
        <dbReference type="ChEBI" id="CHEBI:58210"/>
    </cofactor>
    <text evidence="6">Binds 1 FMN per subunit.</text>
</comment>
<accession>A0A2X4TTU6</accession>
<evidence type="ECO:0000256" key="3">
    <source>
        <dbReference type="ARBA" id="ARBA00023002"/>
    </source>
</evidence>
<dbReference type="RefSeq" id="WP_072701664.1">
    <property type="nucleotide sequence ID" value="NZ_JAFBBL010000001.1"/>
</dbReference>
<dbReference type="KEGG" id="rcr:NCTC10994_01769"/>
<comment type="subunit">
    <text evidence="6">Homodimer.</text>
</comment>
<protein>
    <recommendedName>
        <fullName evidence="6">FMN dependent NADH:quinone oxidoreductase</fullName>
        <ecNumber evidence="6">1.6.5.-</ecNumber>
    </recommendedName>
    <alternativeName>
        <fullName evidence="6">Azo-dye reductase</fullName>
    </alternativeName>
    <alternativeName>
        <fullName evidence="6">FMN-dependent NADH-azo compound oxidoreductase</fullName>
    </alternativeName>
    <alternativeName>
        <fullName evidence="6">FMN-dependent NADH-azoreductase</fullName>
        <ecNumber evidence="6">1.7.1.17</ecNumber>
    </alternativeName>
</protein>
<dbReference type="Gene3D" id="3.40.50.360">
    <property type="match status" value="1"/>
</dbReference>
<name>A0A2X4TTU6_9NOCA</name>
<feature type="domain" description="Flavodoxin-like fold" evidence="7">
    <location>
        <begin position="3"/>
        <end position="171"/>
    </location>
</feature>
<comment type="similarity">
    <text evidence="6">Belongs to the azoreductase type 1 family.</text>
</comment>
<dbReference type="InterPro" id="IPR003680">
    <property type="entry name" value="Flavodoxin_fold"/>
</dbReference>
<comment type="caution">
    <text evidence="6">Lacks conserved residue(s) required for the propagation of feature annotation.</text>
</comment>
<dbReference type="EC" id="1.7.1.17" evidence="6"/>
<dbReference type="GO" id="GO:0016655">
    <property type="term" value="F:oxidoreductase activity, acting on NAD(P)H, quinone or similar compound as acceptor"/>
    <property type="evidence" value="ECO:0007669"/>
    <property type="project" value="InterPro"/>
</dbReference>
<evidence type="ECO:0000256" key="2">
    <source>
        <dbReference type="ARBA" id="ARBA00022643"/>
    </source>
</evidence>
<keyword evidence="4 6" id="KW-0520">NAD</keyword>
<dbReference type="SUPFAM" id="SSF52218">
    <property type="entry name" value="Flavoproteins"/>
    <property type="match status" value="1"/>
</dbReference>
<keyword evidence="1 6" id="KW-0285">Flavoprotein</keyword>
<sequence>MPRLLHLDSSADLETSVSRELTRLFVDTWRGLGPGHAVVERDLHRSPLPHLPDAGLHYAPQLRTDSERPDPAAEGLQAELIGELTGADAVVIGAPMYNSSMPSTLKAWIDFVHVVGTTVPVDGSGKPLAGKPVTIVSTRGNNYAPGTASASGDFVVPPLRQVLGDSLGMSVSVVTVDLTLANRLPPLAPFAAQAAESLAAARVAVRDLAATLGS</sequence>
<keyword evidence="2 6" id="KW-0288">FMN</keyword>
<dbReference type="EC" id="1.6.5.-" evidence="6"/>
<evidence type="ECO:0000259" key="7">
    <source>
        <dbReference type="Pfam" id="PF02525"/>
    </source>
</evidence>
<dbReference type="PANTHER" id="PTHR43741:SF4">
    <property type="entry name" value="FMN-DEPENDENT NADH:QUINONE OXIDOREDUCTASE"/>
    <property type="match status" value="1"/>
</dbReference>
<gene>
    <name evidence="8" type="primary">azoR1_1</name>
    <name evidence="6" type="synonym">azoR</name>
    <name evidence="8" type="ORF">NCTC10994_01769</name>
</gene>
<evidence type="ECO:0000313" key="9">
    <source>
        <dbReference type="Proteomes" id="UP000249091"/>
    </source>
</evidence>
<dbReference type="STRING" id="1219011.GCA_001895045_02862"/>
<dbReference type="Pfam" id="PF02525">
    <property type="entry name" value="Flavodoxin_2"/>
    <property type="match status" value="1"/>
</dbReference>
<dbReference type="GO" id="GO:0010181">
    <property type="term" value="F:FMN binding"/>
    <property type="evidence" value="ECO:0007669"/>
    <property type="project" value="UniProtKB-UniRule"/>
</dbReference>
<comment type="catalytic activity">
    <reaction evidence="5">
        <text>N,N-dimethyl-1,4-phenylenediamine + anthranilate + 2 NAD(+) = 2-(4-dimethylaminophenyl)diazenylbenzoate + 2 NADH + 2 H(+)</text>
        <dbReference type="Rhea" id="RHEA:55872"/>
        <dbReference type="ChEBI" id="CHEBI:15378"/>
        <dbReference type="ChEBI" id="CHEBI:15783"/>
        <dbReference type="ChEBI" id="CHEBI:16567"/>
        <dbReference type="ChEBI" id="CHEBI:57540"/>
        <dbReference type="ChEBI" id="CHEBI:57945"/>
        <dbReference type="ChEBI" id="CHEBI:71579"/>
        <dbReference type="EC" id="1.7.1.17"/>
    </reaction>
    <physiologicalReaction direction="right-to-left" evidence="5">
        <dbReference type="Rhea" id="RHEA:55874"/>
    </physiologicalReaction>
</comment>
<evidence type="ECO:0000256" key="5">
    <source>
        <dbReference type="ARBA" id="ARBA00048542"/>
    </source>
</evidence>